<name>A0A0A5HWH1_9BACI</name>
<dbReference type="STRING" id="1385512.N784_12790"/>
<evidence type="ECO:0000313" key="1">
    <source>
        <dbReference type="EMBL" id="KGX87967.1"/>
    </source>
</evidence>
<evidence type="ECO:0000313" key="2">
    <source>
        <dbReference type="Proteomes" id="UP000030401"/>
    </source>
</evidence>
<sequence length="267" mass="30911">MILEDNDIQVKEIKASIEHQIRHPYLAKFIQNPVISEDKIMFLTTLVTQSDIPREKQKQYIITTMLVQIALDTHERVSISSASDSNEIEKKRQLTVLAGDYFSGLYYLVLSKLEDIPMIQTLASAIKEINELKMKIYNQDFATFAEVMEALKKVESLLIQRVASFIQRTNVNEVAGDWLLAMRLSQEQRKYQTREVAPFMELLNSSTFLKANGVQSLRMIESHIIKQLEKVSASIIELPYNFAPIQRYIQEQLHQTFHFKQQALEEG</sequence>
<dbReference type="EMBL" id="AVPG01000004">
    <property type="protein sequence ID" value="KGX87967.1"/>
    <property type="molecule type" value="Genomic_DNA"/>
</dbReference>
<dbReference type="InterPro" id="IPR009920">
    <property type="entry name" value="HEPPP_synth_su1"/>
</dbReference>
<reference evidence="1 2" key="1">
    <citation type="submission" date="2013-08" db="EMBL/GenBank/DDBJ databases">
        <authorList>
            <person name="Huang J."/>
            <person name="Wang G."/>
        </authorList>
    </citation>
    <scope>NUCLEOTIDE SEQUENCE [LARGE SCALE GENOMIC DNA]</scope>
    <source>
        <strain evidence="1 2">JSM 072002</strain>
    </source>
</reference>
<dbReference type="GO" id="GO:0009234">
    <property type="term" value="P:menaquinone biosynthetic process"/>
    <property type="evidence" value="ECO:0007669"/>
    <property type="project" value="InterPro"/>
</dbReference>
<dbReference type="RefSeq" id="WP_052127129.1">
    <property type="nucleotide sequence ID" value="NZ_AVPG01000004.1"/>
</dbReference>
<gene>
    <name evidence="1" type="ORF">N784_12790</name>
</gene>
<accession>A0A0A5HWH1</accession>
<dbReference type="Gene3D" id="1.20.120.1450">
    <property type="match status" value="1"/>
</dbReference>
<organism evidence="1 2">
    <name type="scientific">Pontibacillus litoralis JSM 072002</name>
    <dbReference type="NCBI Taxonomy" id="1385512"/>
    <lineage>
        <taxon>Bacteria</taxon>
        <taxon>Bacillati</taxon>
        <taxon>Bacillota</taxon>
        <taxon>Bacilli</taxon>
        <taxon>Bacillales</taxon>
        <taxon>Bacillaceae</taxon>
        <taxon>Pontibacillus</taxon>
    </lineage>
</organism>
<proteinExistence type="predicted"/>
<keyword evidence="2" id="KW-1185">Reference proteome</keyword>
<dbReference type="eggNOG" id="COG0142">
    <property type="taxonomic scope" value="Bacteria"/>
</dbReference>
<protein>
    <submittedName>
        <fullName evidence="1">Heptaprenyl diphosphate synthase subunit I</fullName>
    </submittedName>
</protein>
<dbReference type="Proteomes" id="UP000030401">
    <property type="component" value="Unassembled WGS sequence"/>
</dbReference>
<dbReference type="AlphaFoldDB" id="A0A0A5HWH1"/>
<comment type="caution">
    <text evidence="1">The sequence shown here is derived from an EMBL/GenBank/DDBJ whole genome shotgun (WGS) entry which is preliminary data.</text>
</comment>
<dbReference type="Pfam" id="PF07307">
    <property type="entry name" value="HEPPP_synt_1"/>
    <property type="match status" value="1"/>
</dbReference>